<evidence type="ECO:0000256" key="1">
    <source>
        <dbReference type="ARBA" id="ARBA00001962"/>
    </source>
</evidence>
<dbReference type="PANTHER" id="PTHR11056:SF0">
    <property type="entry name" value="HOMOGENTISATE 1,2-DIOXYGENASE"/>
    <property type="match status" value="1"/>
</dbReference>
<dbReference type="STRING" id="1344416.A0A139AKL1"/>
<gene>
    <name evidence="15" type="ORF">M427DRAFT_68452</name>
</gene>
<dbReference type="OMA" id="WQGNYYP"/>
<reference evidence="15 16" key="1">
    <citation type="journal article" date="2015" name="Genome Biol. Evol.">
        <title>Phylogenomic analyses indicate that early fungi evolved digesting cell walls of algal ancestors of land plants.</title>
        <authorList>
            <person name="Chang Y."/>
            <person name="Wang S."/>
            <person name="Sekimoto S."/>
            <person name="Aerts A.L."/>
            <person name="Choi C."/>
            <person name="Clum A."/>
            <person name="LaButti K.M."/>
            <person name="Lindquist E.A."/>
            <person name="Yee Ngan C."/>
            <person name="Ohm R.A."/>
            <person name="Salamov A.A."/>
            <person name="Grigoriev I.V."/>
            <person name="Spatafora J.W."/>
            <person name="Berbee M.L."/>
        </authorList>
    </citation>
    <scope>NUCLEOTIDE SEQUENCE [LARGE SCALE GENOMIC DNA]</scope>
    <source>
        <strain evidence="15 16">JEL478</strain>
    </source>
</reference>
<accession>A0A139AKL1</accession>
<comment type="pathway">
    <text evidence="2">Amino-acid degradation; L-phenylalanine degradation; acetoacetate and fumarate from L-phenylalanine: step 4/6.</text>
</comment>
<dbReference type="SUPFAM" id="SSF51182">
    <property type="entry name" value="RmlC-like cupins"/>
    <property type="match status" value="1"/>
</dbReference>
<comment type="cofactor">
    <cofactor evidence="1 12">
        <name>Fe cation</name>
        <dbReference type="ChEBI" id="CHEBI:24875"/>
    </cofactor>
</comment>
<evidence type="ECO:0000256" key="12">
    <source>
        <dbReference type="PIRSR" id="PIRSR605708-2"/>
    </source>
</evidence>
<dbReference type="InterPro" id="IPR005708">
    <property type="entry name" value="Homogentis_dOase"/>
</dbReference>
<feature type="binding site" evidence="12">
    <location>
        <position position="371"/>
    </location>
    <ligand>
        <name>Fe cation</name>
        <dbReference type="ChEBI" id="CHEBI:24875"/>
    </ligand>
</feature>
<keyword evidence="7 15" id="KW-0223">Dioxygenase</keyword>
<dbReference type="InterPro" id="IPR046452">
    <property type="entry name" value="HgmA_N"/>
</dbReference>
<evidence type="ECO:0000256" key="3">
    <source>
        <dbReference type="ARBA" id="ARBA00007757"/>
    </source>
</evidence>
<evidence type="ECO:0000313" key="15">
    <source>
        <dbReference type="EMBL" id="KXS17307.1"/>
    </source>
</evidence>
<evidence type="ECO:0000256" key="7">
    <source>
        <dbReference type="ARBA" id="ARBA00022964"/>
    </source>
</evidence>
<dbReference type="Pfam" id="PF20510">
    <property type="entry name" value="HgmA_N"/>
    <property type="match status" value="1"/>
</dbReference>
<evidence type="ECO:0000256" key="8">
    <source>
        <dbReference type="ARBA" id="ARBA00023002"/>
    </source>
</evidence>
<feature type="domain" description="Homogentisate 1,2-dioxygenase N-terminal" evidence="14">
    <location>
        <begin position="24"/>
        <end position="309"/>
    </location>
</feature>
<dbReference type="Pfam" id="PF04209">
    <property type="entry name" value="HgmA_C"/>
    <property type="match status" value="1"/>
</dbReference>
<protein>
    <recommendedName>
        <fullName evidence="4">homogentisate 1,2-dioxygenase</fullName>
        <ecNumber evidence="4">1.13.11.5</ecNumber>
    </recommendedName>
</protein>
<dbReference type="GO" id="GO:0004411">
    <property type="term" value="F:homogentisate 1,2-dioxygenase activity"/>
    <property type="evidence" value="ECO:0007669"/>
    <property type="project" value="UniProtKB-EC"/>
</dbReference>
<evidence type="ECO:0000259" key="13">
    <source>
        <dbReference type="Pfam" id="PF04209"/>
    </source>
</evidence>
<dbReference type="InterPro" id="IPR046451">
    <property type="entry name" value="HgmA_C"/>
</dbReference>
<feature type="binding site" evidence="12">
    <location>
        <position position="405"/>
    </location>
    <ligand>
        <name>homogentisate</name>
        <dbReference type="ChEBI" id="CHEBI:16169"/>
    </ligand>
</feature>
<feature type="active site" description="Proton acceptor" evidence="11">
    <location>
        <position position="322"/>
    </location>
</feature>
<dbReference type="GO" id="GO:0005737">
    <property type="term" value="C:cytoplasm"/>
    <property type="evidence" value="ECO:0007669"/>
    <property type="project" value="TreeGrafter"/>
</dbReference>
<keyword evidence="16" id="KW-1185">Reference proteome</keyword>
<keyword evidence="8" id="KW-0560">Oxidoreductase</keyword>
<sequence>MSHLPETPLSAAPWIPSNPKDPYKYLSGFGSHFETEALEGALPKVQNSPQVCPYKAYTECLSGTAFTAPRTHNLKAWLYRIVPSVGQGTFKPYTANPYITSDFHSSDPTDPSSVKSPDGVYNVPHQARWSPFPLPEEGQSVDFLDGLRTVCGSGHPASRHGLAIHVYAANADMKKRALYNSDGDFLVVPQQGRLDITTEFGKISVAPNEIVVIPRGVRFSVALPDGPSRGYIAECYAGHYELPDLGPIGANGLANPRDFLHPVAWFEEDSSAWTVVSKFGGKLFEAELRGSPFNVIAWHGNYAPYKYDLQRFMVINTVSYDHADPSIFTVLTCKSAMAGTAYLDFVIFPPRWGVADWTFRPPWYHRNSMTEFMGLIKGKYEAKESTKGGGFHPGGATLHSMMSAHGPDALGFEKGSGAELHPVRVADNTQAFMFESYLQFGITKWAWEGSGARQPNYMLDSWGEIKPSFDKTFKGTAAEAMANGQH</sequence>
<dbReference type="GO" id="GO:0006572">
    <property type="term" value="P:L-tyrosine catabolic process"/>
    <property type="evidence" value="ECO:0007669"/>
    <property type="project" value="UniProtKB-KW"/>
</dbReference>
<dbReference type="Proteomes" id="UP000070544">
    <property type="component" value="Unassembled WGS sequence"/>
</dbReference>
<dbReference type="GO" id="GO:0046872">
    <property type="term" value="F:metal ion binding"/>
    <property type="evidence" value="ECO:0007669"/>
    <property type="project" value="UniProtKB-KW"/>
</dbReference>
<keyword evidence="9 12" id="KW-0408">Iron</keyword>
<dbReference type="AlphaFoldDB" id="A0A139AKL1"/>
<evidence type="ECO:0000256" key="9">
    <source>
        <dbReference type="ARBA" id="ARBA00023004"/>
    </source>
</evidence>
<feature type="domain" description="Homogentisate 1,2-dioxygenase C-terminal" evidence="13">
    <location>
        <begin position="310"/>
        <end position="466"/>
    </location>
</feature>
<proteinExistence type="inferred from homology"/>
<evidence type="ECO:0000256" key="4">
    <source>
        <dbReference type="ARBA" id="ARBA00013127"/>
    </source>
</evidence>
<keyword evidence="6" id="KW-0828">Tyrosine catabolism</keyword>
<keyword evidence="5 12" id="KW-0479">Metal-binding</keyword>
<dbReference type="EMBL" id="KQ965747">
    <property type="protein sequence ID" value="KXS17307.1"/>
    <property type="molecule type" value="Genomic_DNA"/>
</dbReference>
<feature type="binding site" evidence="12">
    <location>
        <position position="405"/>
    </location>
    <ligand>
        <name>Fe cation</name>
        <dbReference type="ChEBI" id="CHEBI:24875"/>
    </ligand>
</feature>
<dbReference type="EC" id="1.13.11.5" evidence="4"/>
<feature type="binding site" evidence="12">
    <location>
        <position position="380"/>
    </location>
    <ligand>
        <name>homogentisate</name>
        <dbReference type="ChEBI" id="CHEBI:16169"/>
    </ligand>
</feature>
<dbReference type="InterPro" id="IPR011051">
    <property type="entry name" value="RmlC_Cupin_sf"/>
</dbReference>
<evidence type="ECO:0000256" key="10">
    <source>
        <dbReference type="ARBA" id="ARBA00023232"/>
    </source>
</evidence>
<evidence type="ECO:0000256" key="5">
    <source>
        <dbReference type="ARBA" id="ARBA00022723"/>
    </source>
</evidence>
<evidence type="ECO:0000256" key="2">
    <source>
        <dbReference type="ARBA" id="ARBA00004704"/>
    </source>
</evidence>
<dbReference type="NCBIfam" id="TIGR01015">
    <property type="entry name" value="hmgA"/>
    <property type="match status" value="1"/>
</dbReference>
<dbReference type="GO" id="GO:0006559">
    <property type="term" value="P:L-phenylalanine catabolic process"/>
    <property type="evidence" value="ECO:0007669"/>
    <property type="project" value="UniProtKB-UniPathway"/>
</dbReference>
<name>A0A139AKL1_GONPJ</name>
<evidence type="ECO:0000256" key="11">
    <source>
        <dbReference type="PIRSR" id="PIRSR605708-1"/>
    </source>
</evidence>
<evidence type="ECO:0000256" key="6">
    <source>
        <dbReference type="ARBA" id="ARBA00022878"/>
    </source>
</evidence>
<dbReference type="PANTHER" id="PTHR11056">
    <property type="entry name" value="HOMOGENTISATE 1,2-DIOXYGENASE"/>
    <property type="match status" value="1"/>
</dbReference>
<dbReference type="Gene3D" id="2.60.120.10">
    <property type="entry name" value="Jelly Rolls"/>
    <property type="match status" value="2"/>
</dbReference>
<keyword evidence="10" id="KW-0585">Phenylalanine catabolism</keyword>
<dbReference type="OrthoDB" id="1689029at2759"/>
<evidence type="ECO:0000313" key="16">
    <source>
        <dbReference type="Proteomes" id="UP000070544"/>
    </source>
</evidence>
<dbReference type="FunFam" id="2.60.120.10:FF:000034">
    <property type="entry name" value="Homogentisate 1,2-dioxygenase"/>
    <property type="match status" value="1"/>
</dbReference>
<comment type="similarity">
    <text evidence="3">Belongs to the homogentisate dioxygenase family.</text>
</comment>
<dbReference type="CDD" id="cd07000">
    <property type="entry name" value="cupin_HGO_N"/>
    <property type="match status" value="1"/>
</dbReference>
<dbReference type="UniPathway" id="UPA00139">
    <property type="reaction ID" value="UER00339"/>
</dbReference>
<evidence type="ECO:0000259" key="14">
    <source>
        <dbReference type="Pfam" id="PF20510"/>
    </source>
</evidence>
<dbReference type="InterPro" id="IPR014710">
    <property type="entry name" value="RmlC-like_jellyroll"/>
</dbReference>
<feature type="binding site" evidence="12">
    <location>
        <position position="365"/>
    </location>
    <ligand>
        <name>Fe cation</name>
        <dbReference type="ChEBI" id="CHEBI:24875"/>
    </ligand>
</feature>
<organism evidence="15 16">
    <name type="scientific">Gonapodya prolifera (strain JEL478)</name>
    <name type="common">Monoblepharis prolifera</name>
    <dbReference type="NCBI Taxonomy" id="1344416"/>
    <lineage>
        <taxon>Eukaryota</taxon>
        <taxon>Fungi</taxon>
        <taxon>Fungi incertae sedis</taxon>
        <taxon>Chytridiomycota</taxon>
        <taxon>Chytridiomycota incertae sedis</taxon>
        <taxon>Monoblepharidomycetes</taxon>
        <taxon>Monoblepharidales</taxon>
        <taxon>Gonapodyaceae</taxon>
        <taxon>Gonapodya</taxon>
    </lineage>
</organism>